<evidence type="ECO:0000259" key="1">
    <source>
        <dbReference type="Pfam" id="PF22790"/>
    </source>
</evidence>
<evidence type="ECO:0000313" key="3">
    <source>
        <dbReference type="Proteomes" id="UP000677436"/>
    </source>
</evidence>
<dbReference type="EMBL" id="AP024601">
    <property type="protein sequence ID" value="BCU82340.1"/>
    <property type="molecule type" value="Genomic_DNA"/>
</dbReference>
<sequence length="191" mass="22151">MSGGLLSAWRLWDQVYYHCTRLQYVDRENQNMFRVVIKPYHGPTLTTSDGVVLHRGDWYAKLHLHNCLLAHILRRHEGDDVKLALRVLTEVRQSLPTLARFVADHPRSGQIRILMGTTFLHRGSQHLGFDVADVPGNWYVAYKTCFFKFILSNCHPEGWKRLKTGNGPLVPKRVYISKARLLQRYLDGEEP</sequence>
<feature type="domain" description="YkoP-like" evidence="1">
    <location>
        <begin position="5"/>
        <end position="185"/>
    </location>
</feature>
<proteinExistence type="predicted"/>
<name>A0A8D5UFP3_9BACL</name>
<dbReference type="AlphaFoldDB" id="A0A8D5UFP3"/>
<dbReference type="KEGG" id="pabs:JIR001_21230"/>
<reference evidence="2" key="1">
    <citation type="journal article" date="2013" name="Int. J. Syst. Evol. Microbiol.">
        <title>Polycladomyces abyssicola gen. nov., sp. nov., a thermophilic filamentous bacterium isolated from hemipelagic sediment.</title>
        <authorList>
            <person name="Tsubouchi T."/>
            <person name="Shimane Y."/>
            <person name="Mori K."/>
            <person name="Usui K."/>
            <person name="Hiraki T."/>
            <person name="Tame A."/>
            <person name="Uematsu K."/>
            <person name="Maruyama T."/>
            <person name="Hatada Y."/>
        </authorList>
    </citation>
    <scope>NUCLEOTIDE SEQUENCE</scope>
    <source>
        <strain evidence="2">JIR-001</strain>
    </source>
</reference>
<keyword evidence="3" id="KW-1185">Reference proteome</keyword>
<dbReference type="InterPro" id="IPR054467">
    <property type="entry name" value="YkoP-like_dom"/>
</dbReference>
<dbReference type="Proteomes" id="UP000677436">
    <property type="component" value="Chromosome"/>
</dbReference>
<protein>
    <recommendedName>
        <fullName evidence="1">YkoP-like domain-containing protein</fullName>
    </recommendedName>
</protein>
<dbReference type="Pfam" id="PF22790">
    <property type="entry name" value="YkoP"/>
    <property type="match status" value="1"/>
</dbReference>
<organism evidence="2 3">
    <name type="scientific">Polycladomyces abyssicola</name>
    <dbReference type="NCBI Taxonomy" id="1125966"/>
    <lineage>
        <taxon>Bacteria</taxon>
        <taxon>Bacillati</taxon>
        <taxon>Bacillota</taxon>
        <taxon>Bacilli</taxon>
        <taxon>Bacillales</taxon>
        <taxon>Thermoactinomycetaceae</taxon>
        <taxon>Polycladomyces</taxon>
    </lineage>
</organism>
<evidence type="ECO:0000313" key="2">
    <source>
        <dbReference type="EMBL" id="BCU82340.1"/>
    </source>
</evidence>
<gene>
    <name evidence="2" type="ORF">JIR001_21230</name>
</gene>
<dbReference type="RefSeq" id="WP_212772688.1">
    <property type="nucleotide sequence ID" value="NZ_AP024601.1"/>
</dbReference>
<reference evidence="2" key="2">
    <citation type="journal article" date="2021" name="Microbiol. Resour. Announc.">
        <title>Complete Genome Sequence of Polycladomyces abyssicola JIR-001T, Isolated from Hemipelagic Sediment in Deep Seawater.</title>
        <authorList>
            <person name="Tsubouchi T."/>
            <person name="Kaneko Y."/>
        </authorList>
    </citation>
    <scope>NUCLEOTIDE SEQUENCE</scope>
    <source>
        <strain evidence="2">JIR-001</strain>
    </source>
</reference>
<accession>A0A8D5UFP3</accession>